<feature type="region of interest" description="Disordered" evidence="1">
    <location>
        <begin position="44"/>
        <end position="92"/>
    </location>
</feature>
<evidence type="ECO:0000313" key="3">
    <source>
        <dbReference type="Proteomes" id="UP001165121"/>
    </source>
</evidence>
<feature type="compositionally biased region" description="Basic residues" evidence="1">
    <location>
        <begin position="65"/>
        <end position="75"/>
    </location>
</feature>
<evidence type="ECO:0000313" key="2">
    <source>
        <dbReference type="EMBL" id="GMF35675.1"/>
    </source>
</evidence>
<organism evidence="2 3">
    <name type="scientific">Phytophthora fragariaefolia</name>
    <dbReference type="NCBI Taxonomy" id="1490495"/>
    <lineage>
        <taxon>Eukaryota</taxon>
        <taxon>Sar</taxon>
        <taxon>Stramenopiles</taxon>
        <taxon>Oomycota</taxon>
        <taxon>Peronosporomycetes</taxon>
        <taxon>Peronosporales</taxon>
        <taxon>Peronosporaceae</taxon>
        <taxon>Phytophthora</taxon>
    </lineage>
</organism>
<dbReference type="EMBL" id="BSXT01000883">
    <property type="protein sequence ID" value="GMF35675.1"/>
    <property type="molecule type" value="Genomic_DNA"/>
</dbReference>
<reference evidence="2" key="1">
    <citation type="submission" date="2023-04" db="EMBL/GenBank/DDBJ databases">
        <title>Phytophthora fragariaefolia NBRC 109709.</title>
        <authorList>
            <person name="Ichikawa N."/>
            <person name="Sato H."/>
            <person name="Tonouchi N."/>
        </authorList>
    </citation>
    <scope>NUCLEOTIDE SEQUENCE</scope>
    <source>
        <strain evidence="2">NBRC 109709</strain>
    </source>
</reference>
<evidence type="ECO:0000256" key="1">
    <source>
        <dbReference type="SAM" id="MobiDB-lite"/>
    </source>
</evidence>
<sequence>MQYAGYGPMVMSAQASGSVVGGGEMGFYVTRETIPERRIKAEVNQDDVEMARSVSTSSAQMSRVRTSRTRRKHRDYGRSSSSSDLDSGTSAQATVAQEFPVQAIPGVAALIQAACAEAARVERERVEAQALQHIQQQRTEDDERYEAECAAWAQQAQARLEGQQRSLLEKLKAIETVRV</sequence>
<dbReference type="AlphaFoldDB" id="A0A9W7CM28"/>
<name>A0A9W7CM28_9STRA</name>
<gene>
    <name evidence="2" type="ORF">Pfra01_000950400</name>
</gene>
<keyword evidence="3" id="KW-1185">Reference proteome</keyword>
<proteinExistence type="predicted"/>
<comment type="caution">
    <text evidence="2">The sequence shown here is derived from an EMBL/GenBank/DDBJ whole genome shotgun (WGS) entry which is preliminary data.</text>
</comment>
<dbReference type="Proteomes" id="UP001165121">
    <property type="component" value="Unassembled WGS sequence"/>
</dbReference>
<accession>A0A9W7CM28</accession>
<protein>
    <submittedName>
        <fullName evidence="2">Unnamed protein product</fullName>
    </submittedName>
</protein>